<dbReference type="EMBL" id="JADIKE010000019">
    <property type="protein sequence ID" value="MBM7123987.1"/>
    <property type="molecule type" value="Genomic_DNA"/>
</dbReference>
<dbReference type="SUPFAM" id="SSF53448">
    <property type="entry name" value="Nucleotide-diphospho-sugar transferases"/>
    <property type="match status" value="1"/>
</dbReference>
<dbReference type="Proteomes" id="UP001430149">
    <property type="component" value="Unassembled WGS sequence"/>
</dbReference>
<keyword evidence="3" id="KW-0808">Transferase</keyword>
<dbReference type="Pfam" id="PF00535">
    <property type="entry name" value="Glycos_transf_2"/>
    <property type="match status" value="1"/>
</dbReference>
<reference evidence="5" key="1">
    <citation type="submission" date="2020-10" db="EMBL/GenBank/DDBJ databases">
        <title>Phylogeny of dyella-like bacteria.</title>
        <authorList>
            <person name="Fu J."/>
        </authorList>
    </citation>
    <scope>NUCLEOTIDE SEQUENCE</scope>
    <source>
        <strain evidence="5">DHOC52</strain>
    </source>
</reference>
<evidence type="ECO:0000256" key="1">
    <source>
        <dbReference type="ARBA" id="ARBA00006739"/>
    </source>
</evidence>
<evidence type="ECO:0000259" key="4">
    <source>
        <dbReference type="Pfam" id="PF00535"/>
    </source>
</evidence>
<feature type="domain" description="Glycosyltransferase 2-like" evidence="4">
    <location>
        <begin position="3"/>
        <end position="123"/>
    </location>
</feature>
<dbReference type="InterPro" id="IPR001173">
    <property type="entry name" value="Glyco_trans_2-like"/>
</dbReference>
<dbReference type="InterPro" id="IPR029044">
    <property type="entry name" value="Nucleotide-diphossugar_trans"/>
</dbReference>
<comment type="caution">
    <text evidence="5">The sequence shown here is derived from an EMBL/GenBank/DDBJ whole genome shotgun (WGS) entry which is preliminary data.</text>
</comment>
<proteinExistence type="inferred from homology"/>
<dbReference type="CDD" id="cd04186">
    <property type="entry name" value="GT_2_like_c"/>
    <property type="match status" value="1"/>
</dbReference>
<protein>
    <submittedName>
        <fullName evidence="5">Glycosyltransferase family 2 protein</fullName>
    </submittedName>
</protein>
<dbReference type="PANTHER" id="PTHR43179">
    <property type="entry name" value="RHAMNOSYLTRANSFERASE WBBL"/>
    <property type="match status" value="1"/>
</dbReference>
<keyword evidence="2" id="KW-0328">Glycosyltransferase</keyword>
<dbReference type="Gene3D" id="3.90.550.10">
    <property type="entry name" value="Spore Coat Polysaccharide Biosynthesis Protein SpsA, Chain A"/>
    <property type="match status" value="1"/>
</dbReference>
<evidence type="ECO:0000313" key="6">
    <source>
        <dbReference type="Proteomes" id="UP001430149"/>
    </source>
</evidence>
<gene>
    <name evidence="5" type="ORF">ISP19_01225</name>
</gene>
<accession>A0ABS2JZT2</accession>
<evidence type="ECO:0000256" key="3">
    <source>
        <dbReference type="ARBA" id="ARBA00022679"/>
    </source>
</evidence>
<dbReference type="PANTHER" id="PTHR43179:SF12">
    <property type="entry name" value="GALACTOFURANOSYLTRANSFERASE GLFT2"/>
    <property type="match status" value="1"/>
</dbReference>
<evidence type="ECO:0000256" key="2">
    <source>
        <dbReference type="ARBA" id="ARBA00022676"/>
    </source>
</evidence>
<evidence type="ECO:0000313" key="5">
    <source>
        <dbReference type="EMBL" id="MBM7123987.1"/>
    </source>
</evidence>
<name>A0ABS2JZT2_9GAMM</name>
<keyword evidence="6" id="KW-1185">Reference proteome</keyword>
<sequence>MVSVLIVNWNGGAFLWQCIESLKDHHDGLVEKVIVIDNGSTDRSIMELRGRVGELPFPLEVVENGKNLGFAAACNIGAALGASEYFLFLNPDARVYANTLHRALAFMQDPTNSEVGVVGVQLVDETGTISRSCCRFPTIGSYLVHIFALNRLNFFGRIGMRMHDWAHDSSRDVDHVIGAFYLIRQNLFRVLGGFDERFFVYLEDLDLSLRVRKKGLRTFFLSHVQAFHAGGGASRQVKALRLFYSLRSRLLYGFKHFSSPKAWLLLLLTVMVEPLTRSCLALFQRSGTDFRNIWKAQCLLVRDLANIVRSGRAS</sequence>
<dbReference type="RefSeq" id="WP_204678768.1">
    <property type="nucleotide sequence ID" value="NZ_BSNR01000009.1"/>
</dbReference>
<comment type="similarity">
    <text evidence="1">Belongs to the glycosyltransferase 2 family.</text>
</comment>
<organism evidence="5 6">
    <name type="scientific">Dyella flava</name>
    <dbReference type="NCBI Taxonomy" id="1920170"/>
    <lineage>
        <taxon>Bacteria</taxon>
        <taxon>Pseudomonadati</taxon>
        <taxon>Pseudomonadota</taxon>
        <taxon>Gammaproteobacteria</taxon>
        <taxon>Lysobacterales</taxon>
        <taxon>Rhodanobacteraceae</taxon>
        <taxon>Dyella</taxon>
    </lineage>
</organism>